<feature type="region of interest" description="Disordered" evidence="1">
    <location>
        <begin position="221"/>
        <end position="268"/>
    </location>
</feature>
<reference evidence="3" key="1">
    <citation type="submission" date="2016-10" db="EMBL/GenBank/DDBJ databases">
        <authorList>
            <person name="Varghese N."/>
            <person name="Submissions S."/>
        </authorList>
    </citation>
    <scope>NUCLEOTIDE SEQUENCE [LARGE SCALE GENOMIC DNA]</scope>
    <source>
        <strain evidence="3">DSM 46732</strain>
    </source>
</reference>
<dbReference type="InterPro" id="IPR018330">
    <property type="entry name" value="RecT_fam"/>
</dbReference>
<dbReference type="OrthoDB" id="5124088at2"/>
<dbReference type="RefSeq" id="WP_092601202.1">
    <property type="nucleotide sequence ID" value="NZ_FNJR01000006.1"/>
</dbReference>
<dbReference type="NCBIfam" id="TIGR00616">
    <property type="entry name" value="rect"/>
    <property type="match status" value="1"/>
</dbReference>
<keyword evidence="3" id="KW-1185">Reference proteome</keyword>
<dbReference type="GO" id="GO:0006259">
    <property type="term" value="P:DNA metabolic process"/>
    <property type="evidence" value="ECO:0007669"/>
    <property type="project" value="InterPro"/>
</dbReference>
<feature type="compositionally biased region" description="Basic and acidic residues" evidence="1">
    <location>
        <begin position="224"/>
        <end position="239"/>
    </location>
</feature>
<dbReference type="Proteomes" id="UP000199497">
    <property type="component" value="Unassembled WGS sequence"/>
</dbReference>
<accession>A0A1H0U543</accession>
<dbReference type="InterPro" id="IPR004590">
    <property type="entry name" value="ssDNA_annealing_RecT"/>
</dbReference>
<dbReference type="STRING" id="405564.SAMN04487905_10655"/>
<name>A0A1H0U543_9ACTN</name>
<sequence length="268" mass="29670">MTGQTIGTAVAKKDDENPSAIIATNRADLARVMPSHVRTDSWVRIAQGIVRRDKNLAHAARQSPGTLMVALMEAARLGLEPGTEQYYLTPRKNKGKPEVLGIPGYQGLIELMYRSGAVSSVVVETVRENDTFQWAPGRMERPEHEADWFAINGERGQLRGVYAYAIMSNGATSKVVVLNRNDIARARDSAQGADSEHSPWKNHEEAMWLKTAARRLAKWVPTSTEDRRIVQGVAERSDQPTEAPLDLTDEPDTDQPIEGELVDEEATQ</sequence>
<dbReference type="Pfam" id="PF03837">
    <property type="entry name" value="RecT"/>
    <property type="match status" value="1"/>
</dbReference>
<feature type="compositionally biased region" description="Acidic residues" evidence="1">
    <location>
        <begin position="247"/>
        <end position="268"/>
    </location>
</feature>
<dbReference type="EMBL" id="FNJR01000006">
    <property type="protein sequence ID" value="SDP61279.1"/>
    <property type="molecule type" value="Genomic_DNA"/>
</dbReference>
<evidence type="ECO:0000313" key="2">
    <source>
        <dbReference type="EMBL" id="SDP61279.1"/>
    </source>
</evidence>
<gene>
    <name evidence="2" type="ORF">SAMN04487905_10655</name>
</gene>
<protein>
    <submittedName>
        <fullName evidence="2">Recombination protein RecT</fullName>
    </submittedName>
</protein>
<evidence type="ECO:0000313" key="3">
    <source>
        <dbReference type="Proteomes" id="UP000199497"/>
    </source>
</evidence>
<dbReference type="AlphaFoldDB" id="A0A1H0U543"/>
<evidence type="ECO:0000256" key="1">
    <source>
        <dbReference type="SAM" id="MobiDB-lite"/>
    </source>
</evidence>
<organism evidence="2 3">
    <name type="scientific">Actinopolyspora xinjiangensis</name>
    <dbReference type="NCBI Taxonomy" id="405564"/>
    <lineage>
        <taxon>Bacteria</taxon>
        <taxon>Bacillati</taxon>
        <taxon>Actinomycetota</taxon>
        <taxon>Actinomycetes</taxon>
        <taxon>Actinopolysporales</taxon>
        <taxon>Actinopolysporaceae</taxon>
        <taxon>Actinopolyspora</taxon>
    </lineage>
</organism>
<proteinExistence type="predicted"/>
<dbReference type="GO" id="GO:0003677">
    <property type="term" value="F:DNA binding"/>
    <property type="evidence" value="ECO:0007669"/>
    <property type="project" value="InterPro"/>
</dbReference>